<evidence type="ECO:0000256" key="3">
    <source>
        <dbReference type="ARBA" id="ARBA00022840"/>
    </source>
</evidence>
<dbReference type="STRING" id="1433126.BN938_3057"/>
<dbReference type="EMBL" id="HG934468">
    <property type="protein sequence ID" value="CDN33119.1"/>
    <property type="molecule type" value="Genomic_DNA"/>
</dbReference>
<dbReference type="GO" id="GO:0005524">
    <property type="term" value="F:ATP binding"/>
    <property type="evidence" value="ECO:0007669"/>
    <property type="project" value="UniProtKB-KW"/>
</dbReference>
<keyword evidence="6" id="KW-1185">Reference proteome</keyword>
<dbReference type="PROSITE" id="PS50893">
    <property type="entry name" value="ABC_TRANSPORTER_2"/>
    <property type="match status" value="1"/>
</dbReference>
<dbReference type="CDD" id="cd03214">
    <property type="entry name" value="ABC_Iron-Siderophores_B12_Hemin"/>
    <property type="match status" value="1"/>
</dbReference>
<dbReference type="KEGG" id="rbc:BN938_3057"/>
<dbReference type="PANTHER" id="PTHR42734:SF21">
    <property type="entry name" value="IRON ABC TRANSPORTER, ATP-BINDING PROTEIN"/>
    <property type="match status" value="1"/>
</dbReference>
<gene>
    <name evidence="5" type="ORF">BN938_3057</name>
</gene>
<organism evidence="5 6">
    <name type="scientific">Mucinivorans hirudinis</name>
    <dbReference type="NCBI Taxonomy" id="1433126"/>
    <lineage>
        <taxon>Bacteria</taxon>
        <taxon>Pseudomonadati</taxon>
        <taxon>Bacteroidota</taxon>
        <taxon>Bacteroidia</taxon>
        <taxon>Bacteroidales</taxon>
        <taxon>Rikenellaceae</taxon>
        <taxon>Mucinivorans</taxon>
    </lineage>
</organism>
<dbReference type="PANTHER" id="PTHR42734">
    <property type="entry name" value="METAL TRANSPORT SYSTEM ATP-BINDING PROTEIN TM_0124-RELATED"/>
    <property type="match status" value="1"/>
</dbReference>
<dbReference type="SMART" id="SM00382">
    <property type="entry name" value="AAA"/>
    <property type="match status" value="1"/>
</dbReference>
<dbReference type="Pfam" id="PF00005">
    <property type="entry name" value="ABC_tran"/>
    <property type="match status" value="1"/>
</dbReference>
<dbReference type="InterPro" id="IPR050153">
    <property type="entry name" value="Metal_Ion_Import_ABC"/>
</dbReference>
<name>A0A060REX5_9BACT</name>
<dbReference type="Proteomes" id="UP000027616">
    <property type="component" value="Chromosome I"/>
</dbReference>
<dbReference type="PATRIC" id="fig|1433126.3.peg.3024"/>
<keyword evidence="1" id="KW-0813">Transport</keyword>
<evidence type="ECO:0000256" key="2">
    <source>
        <dbReference type="ARBA" id="ARBA00022741"/>
    </source>
</evidence>
<dbReference type="HOGENOM" id="CLU_000604_1_11_10"/>
<dbReference type="eggNOG" id="COG1120">
    <property type="taxonomic scope" value="Bacteria"/>
</dbReference>
<dbReference type="AlphaFoldDB" id="A0A060REX5"/>
<dbReference type="SUPFAM" id="SSF52540">
    <property type="entry name" value="P-loop containing nucleoside triphosphate hydrolases"/>
    <property type="match status" value="1"/>
</dbReference>
<protein>
    <submittedName>
        <fullName evidence="5">Putative iron(III) ABC transporter ATP-binding protein</fullName>
    </submittedName>
</protein>
<evidence type="ECO:0000256" key="1">
    <source>
        <dbReference type="ARBA" id="ARBA00022448"/>
    </source>
</evidence>
<dbReference type="GO" id="GO:0016887">
    <property type="term" value="F:ATP hydrolysis activity"/>
    <property type="evidence" value="ECO:0007669"/>
    <property type="project" value="InterPro"/>
</dbReference>
<reference evidence="5 6" key="1">
    <citation type="journal article" date="2015" name="Genome Announc.">
        <title>Complete Genome Sequence of the Novel Leech Symbiont Mucinivorans hirudinis M3T.</title>
        <authorList>
            <person name="Nelson M.C."/>
            <person name="Bomar L."/>
            <person name="Graf J."/>
        </authorList>
    </citation>
    <scope>NUCLEOTIDE SEQUENCE [LARGE SCALE GENOMIC DNA]</scope>
    <source>
        <strain evidence="6">M3</strain>
    </source>
</reference>
<proteinExistence type="predicted"/>
<evidence type="ECO:0000313" key="5">
    <source>
        <dbReference type="EMBL" id="CDN33119.1"/>
    </source>
</evidence>
<dbReference type="InterPro" id="IPR003593">
    <property type="entry name" value="AAA+_ATPase"/>
</dbReference>
<feature type="domain" description="ABC transporter" evidence="4">
    <location>
        <begin position="1"/>
        <end position="238"/>
    </location>
</feature>
<dbReference type="InterPro" id="IPR027417">
    <property type="entry name" value="P-loop_NTPase"/>
</dbReference>
<evidence type="ECO:0000259" key="4">
    <source>
        <dbReference type="PROSITE" id="PS50893"/>
    </source>
</evidence>
<evidence type="ECO:0000313" key="6">
    <source>
        <dbReference type="Proteomes" id="UP000027616"/>
    </source>
</evidence>
<dbReference type="InterPro" id="IPR003439">
    <property type="entry name" value="ABC_transporter-like_ATP-bd"/>
</dbReference>
<sequence>MIIKNLTLSYSADKILLRNFSKELSAGSFIALVGRNGVGKSTLLRALAGVSRCAGGDVLYGEKSLYQMRNSELSRTIALVTTEIVQSPNLKVEDVIEMGRAPYTNWSGSLDKEDKDIVNQAIETAGISYLRGKEIDRLSDGERQRVMIARAIAQQTPVILLDEPSAFLDLPNRYQIVMLLAEIAQSEGKIIIFSTHDLQVALRFASEIWIMTPKGITAGSPEMLRATSSFNLIFEDTALKFNSITGEVEF</sequence>
<accession>A0A060REX5</accession>
<keyword evidence="2" id="KW-0547">Nucleotide-binding</keyword>
<keyword evidence="3 5" id="KW-0067">ATP-binding</keyword>
<dbReference type="Gene3D" id="3.40.50.300">
    <property type="entry name" value="P-loop containing nucleotide triphosphate hydrolases"/>
    <property type="match status" value="1"/>
</dbReference>